<keyword evidence="7" id="KW-1185">Reference proteome</keyword>
<evidence type="ECO:0000256" key="1">
    <source>
        <dbReference type="ARBA" id="ARBA00004761"/>
    </source>
</evidence>
<evidence type="ECO:0000256" key="3">
    <source>
        <dbReference type="ARBA" id="ARBA00011233"/>
    </source>
</evidence>
<organism evidence="6 7">
    <name type="scientific">Deinococcus antarcticus</name>
    <dbReference type="NCBI Taxonomy" id="1298767"/>
    <lineage>
        <taxon>Bacteria</taxon>
        <taxon>Thermotogati</taxon>
        <taxon>Deinococcota</taxon>
        <taxon>Deinococci</taxon>
        <taxon>Deinococcales</taxon>
        <taxon>Deinococcaceae</taxon>
        <taxon>Deinococcus</taxon>
    </lineage>
</organism>
<comment type="caution">
    <text evidence="6">The sequence shown here is derived from an EMBL/GenBank/DDBJ whole genome shotgun (WGS) entry which is preliminary data.</text>
</comment>
<accession>A0ABV8A6W8</accession>
<dbReference type="InterPro" id="IPR000887">
    <property type="entry name" value="Aldlse_KDPG_KHG"/>
</dbReference>
<dbReference type="PANTHER" id="PTHR30246">
    <property type="entry name" value="2-KETO-3-DEOXY-6-PHOSPHOGLUCONATE ALDOLASE"/>
    <property type="match status" value="1"/>
</dbReference>
<dbReference type="Gene3D" id="3.20.20.70">
    <property type="entry name" value="Aldolase class I"/>
    <property type="match status" value="1"/>
</dbReference>
<evidence type="ECO:0000256" key="4">
    <source>
        <dbReference type="ARBA" id="ARBA00023239"/>
    </source>
</evidence>
<evidence type="ECO:0000256" key="5">
    <source>
        <dbReference type="ARBA" id="ARBA00023277"/>
    </source>
</evidence>
<name>A0ABV8A6W8_9DEIO</name>
<keyword evidence="4" id="KW-0456">Lyase</keyword>
<dbReference type="EMBL" id="JBHRZF010000051">
    <property type="protein sequence ID" value="MFC3860232.1"/>
    <property type="molecule type" value="Genomic_DNA"/>
</dbReference>
<sequence>MPDLASRLQQAGVVGVLRAPSAEAAVEGGLASIRGGLHAIELTFTTPGVTEALQQLRQVLPEHVLLGAGTVLDAQQARKAIASGAAFLVSPHLGDDVLSVALDAGVPYLPGVLTPTEILRACRLGVQIVKLFPVGSMGGAKYLKDLFGPFPDLQLMVTGGIQPAEVGTYRSAGALAVGLGSNLYPKAALENGDWAQVEAATSRALHEAGVRA</sequence>
<dbReference type="Pfam" id="PF01081">
    <property type="entry name" value="Aldolase"/>
    <property type="match status" value="1"/>
</dbReference>
<comment type="pathway">
    <text evidence="1">Carbohydrate acid metabolism.</text>
</comment>
<evidence type="ECO:0000313" key="6">
    <source>
        <dbReference type="EMBL" id="MFC3860232.1"/>
    </source>
</evidence>
<dbReference type="CDD" id="cd00452">
    <property type="entry name" value="KDPG_aldolase"/>
    <property type="match status" value="1"/>
</dbReference>
<gene>
    <name evidence="6" type="ORF">ACFOPQ_05565</name>
</gene>
<keyword evidence="5" id="KW-0119">Carbohydrate metabolism</keyword>
<dbReference type="SUPFAM" id="SSF51569">
    <property type="entry name" value="Aldolase"/>
    <property type="match status" value="1"/>
</dbReference>
<dbReference type="Proteomes" id="UP001595748">
    <property type="component" value="Unassembled WGS sequence"/>
</dbReference>
<evidence type="ECO:0000256" key="2">
    <source>
        <dbReference type="ARBA" id="ARBA00006906"/>
    </source>
</evidence>
<evidence type="ECO:0000313" key="7">
    <source>
        <dbReference type="Proteomes" id="UP001595748"/>
    </source>
</evidence>
<comment type="similarity">
    <text evidence="2">Belongs to the KHG/KDPG aldolase family.</text>
</comment>
<protein>
    <submittedName>
        <fullName evidence="6">Bifunctional 4-hydroxy-2-oxoglutarate aldolase/2-dehydro-3-deoxy-phosphogluconate aldolase</fullName>
    </submittedName>
</protein>
<proteinExistence type="inferred from homology"/>
<comment type="subunit">
    <text evidence="3">Homotrimer.</text>
</comment>
<dbReference type="PANTHER" id="PTHR30246:SF1">
    <property type="entry name" value="2-DEHYDRO-3-DEOXY-6-PHOSPHOGALACTONATE ALDOLASE-RELATED"/>
    <property type="match status" value="1"/>
</dbReference>
<dbReference type="InterPro" id="IPR013785">
    <property type="entry name" value="Aldolase_TIM"/>
</dbReference>
<reference evidence="7" key="1">
    <citation type="journal article" date="2019" name="Int. J. Syst. Evol. Microbiol.">
        <title>The Global Catalogue of Microorganisms (GCM) 10K type strain sequencing project: providing services to taxonomists for standard genome sequencing and annotation.</title>
        <authorList>
            <consortium name="The Broad Institute Genomics Platform"/>
            <consortium name="The Broad Institute Genome Sequencing Center for Infectious Disease"/>
            <person name="Wu L."/>
            <person name="Ma J."/>
        </authorList>
    </citation>
    <scope>NUCLEOTIDE SEQUENCE [LARGE SCALE GENOMIC DNA]</scope>
    <source>
        <strain evidence="7">CCTCC AB 2013263</strain>
    </source>
</reference>
<dbReference type="RefSeq" id="WP_380076384.1">
    <property type="nucleotide sequence ID" value="NZ_JBHRZF010000051.1"/>
</dbReference>
<dbReference type="NCBIfam" id="TIGR01182">
    <property type="entry name" value="eda"/>
    <property type="match status" value="1"/>
</dbReference>